<comment type="caution">
    <text evidence="2">The sequence shown here is derived from an EMBL/GenBank/DDBJ whole genome shotgun (WGS) entry which is preliminary data.</text>
</comment>
<dbReference type="Proteomes" id="UP000221168">
    <property type="component" value="Unassembled WGS sequence"/>
</dbReference>
<evidence type="ECO:0000256" key="1">
    <source>
        <dbReference type="SAM" id="SignalP"/>
    </source>
</evidence>
<dbReference type="RefSeq" id="WP_099307334.1">
    <property type="nucleotide sequence ID" value="NZ_PDVP01000010.1"/>
</dbReference>
<keyword evidence="3" id="KW-1185">Reference proteome</keyword>
<evidence type="ECO:0000313" key="3">
    <source>
        <dbReference type="Proteomes" id="UP000221168"/>
    </source>
</evidence>
<name>A0A2G1QKR8_9HYPH</name>
<organism evidence="2 3">
    <name type="scientific">Zhengella mangrovi</name>
    <dbReference type="NCBI Taxonomy" id="1982044"/>
    <lineage>
        <taxon>Bacteria</taxon>
        <taxon>Pseudomonadati</taxon>
        <taxon>Pseudomonadota</taxon>
        <taxon>Alphaproteobacteria</taxon>
        <taxon>Hyphomicrobiales</taxon>
        <taxon>Notoacmeibacteraceae</taxon>
        <taxon>Zhengella</taxon>
    </lineage>
</organism>
<dbReference type="AlphaFoldDB" id="A0A2G1QKR8"/>
<dbReference type="EMBL" id="PDVP01000010">
    <property type="protein sequence ID" value="PHP66069.1"/>
    <property type="molecule type" value="Genomic_DNA"/>
</dbReference>
<sequence length="111" mass="11957">MISRFTTASTCLLLLLAGVSPALADRIDGDWCSPGGKHLRIDGPAITIPSGADIIGDYSRHRFRYEGPAGDPEEGQVVEMQQLSEEAMDLVRTIDGKAGAPERWSRCQAVS</sequence>
<dbReference type="OrthoDB" id="7280341at2"/>
<gene>
    <name evidence="2" type="ORF">CSC94_15835</name>
</gene>
<feature type="chain" id="PRO_5013934885" evidence="1">
    <location>
        <begin position="25"/>
        <end position="111"/>
    </location>
</feature>
<evidence type="ECO:0000313" key="2">
    <source>
        <dbReference type="EMBL" id="PHP66069.1"/>
    </source>
</evidence>
<reference evidence="2 3" key="1">
    <citation type="submission" date="2017-10" db="EMBL/GenBank/DDBJ databases">
        <title>Sedimentibacterium mangrovi gen. nov., sp. nov., a novel member of family Phyllobacteriacea isolated from mangrove sediment.</title>
        <authorList>
            <person name="Liao H."/>
            <person name="Tian Y."/>
        </authorList>
    </citation>
    <scope>NUCLEOTIDE SEQUENCE [LARGE SCALE GENOMIC DNA]</scope>
    <source>
        <strain evidence="2 3">X9-2-2</strain>
    </source>
</reference>
<proteinExistence type="predicted"/>
<keyword evidence="1" id="KW-0732">Signal</keyword>
<feature type="signal peptide" evidence="1">
    <location>
        <begin position="1"/>
        <end position="24"/>
    </location>
</feature>
<accession>A0A2G1QKR8</accession>
<protein>
    <submittedName>
        <fullName evidence="2">Uncharacterized protein</fullName>
    </submittedName>
</protein>